<gene>
    <name evidence="5" type="primary">groEL</name>
    <name evidence="5" type="ORF">H3V53_42665</name>
</gene>
<dbReference type="Gene3D" id="1.10.560.10">
    <property type="entry name" value="GroEL-like equatorial domain"/>
    <property type="match status" value="1"/>
</dbReference>
<proteinExistence type="inferred from homology"/>
<evidence type="ECO:0000256" key="2">
    <source>
        <dbReference type="ARBA" id="ARBA00022741"/>
    </source>
</evidence>
<dbReference type="InterPro" id="IPR017998">
    <property type="entry name" value="Chaperone_TCP-1"/>
</dbReference>
<evidence type="ECO:0000256" key="4">
    <source>
        <dbReference type="ARBA" id="ARBA00023186"/>
    </source>
</evidence>
<keyword evidence="2" id="KW-0547">Nucleotide-binding</keyword>
<dbReference type="SUPFAM" id="SSF48592">
    <property type="entry name" value="GroEL equatorial domain-like"/>
    <property type="match status" value="1"/>
</dbReference>
<dbReference type="Proteomes" id="UP001386437">
    <property type="component" value="Unassembled WGS sequence"/>
</dbReference>
<evidence type="ECO:0000256" key="3">
    <source>
        <dbReference type="ARBA" id="ARBA00022840"/>
    </source>
</evidence>
<dbReference type="PANTHER" id="PTHR45633">
    <property type="entry name" value="60 KDA HEAT SHOCK PROTEIN, MITOCHONDRIAL"/>
    <property type="match status" value="1"/>
</dbReference>
<sequence>MSHKTLVFHQDARQLLLNGVNALAEAVKVTLGPGGRNVIVERVPGAPLVANSGVVVA</sequence>
<evidence type="ECO:0000313" key="6">
    <source>
        <dbReference type="Proteomes" id="UP001386437"/>
    </source>
</evidence>
<evidence type="ECO:0000256" key="1">
    <source>
        <dbReference type="ARBA" id="ARBA00006607"/>
    </source>
</evidence>
<accession>A0ABU8J725</accession>
<protein>
    <submittedName>
        <fullName evidence="5">Chaperonin GroEL</fullName>
    </submittedName>
</protein>
<evidence type="ECO:0000313" key="5">
    <source>
        <dbReference type="EMBL" id="MEI6003529.1"/>
    </source>
</evidence>
<feature type="non-terminal residue" evidence="5">
    <location>
        <position position="57"/>
    </location>
</feature>
<name>A0ABU8J725_9BURK</name>
<dbReference type="PRINTS" id="PR00304">
    <property type="entry name" value="TCOMPLEXTCP1"/>
</dbReference>
<organism evidence="5 6">
    <name type="scientific">Paraburkholderia bengalensis</name>
    <dbReference type="NCBI Taxonomy" id="2747562"/>
    <lineage>
        <taxon>Bacteria</taxon>
        <taxon>Pseudomonadati</taxon>
        <taxon>Pseudomonadota</taxon>
        <taxon>Betaproteobacteria</taxon>
        <taxon>Burkholderiales</taxon>
        <taxon>Burkholderiaceae</taxon>
        <taxon>Paraburkholderia</taxon>
    </lineage>
</organism>
<comment type="similarity">
    <text evidence="1">Belongs to the chaperonin (HSP60) family.</text>
</comment>
<dbReference type="EMBL" id="JACFYJ010000277">
    <property type="protein sequence ID" value="MEI6003529.1"/>
    <property type="molecule type" value="Genomic_DNA"/>
</dbReference>
<keyword evidence="4" id="KW-0143">Chaperone</keyword>
<keyword evidence="6" id="KW-1185">Reference proteome</keyword>
<dbReference type="InterPro" id="IPR027413">
    <property type="entry name" value="GROEL-like_equatorial_sf"/>
</dbReference>
<reference evidence="5 6" key="1">
    <citation type="journal article" date="2022" name="Arch. Microbiol.">
        <title>Paraburkholderia bengalensis sp. nov. isolated from roots of Oryza sativa, IR64.</title>
        <authorList>
            <person name="Nag P."/>
            <person name="Mondal N."/>
            <person name="Sarkar J."/>
            <person name="Das S."/>
        </authorList>
    </citation>
    <scope>NUCLEOTIDE SEQUENCE [LARGE SCALE GENOMIC DNA]</scope>
    <source>
        <strain evidence="5 6">IR64_4_BI</strain>
    </source>
</reference>
<keyword evidence="3" id="KW-0067">ATP-binding</keyword>
<dbReference type="InterPro" id="IPR001844">
    <property type="entry name" value="Cpn60/GroEL"/>
</dbReference>
<comment type="caution">
    <text evidence="5">The sequence shown here is derived from an EMBL/GenBank/DDBJ whole genome shotgun (WGS) entry which is preliminary data.</text>
</comment>